<feature type="domain" description="RNA polymerase Rpb2" evidence="15">
    <location>
        <begin position="459"/>
        <end position="562"/>
    </location>
</feature>
<dbReference type="InterPro" id="IPR037033">
    <property type="entry name" value="DNA-dir_RNAP_su2_hyb_sf"/>
</dbReference>
<evidence type="ECO:0000313" key="18">
    <source>
        <dbReference type="Proteomes" id="UP000085678"/>
    </source>
</evidence>
<evidence type="ECO:0000256" key="9">
    <source>
        <dbReference type="ARBA" id="ARBA00023163"/>
    </source>
</evidence>
<keyword evidence="3 13" id="KW-0240">DNA-directed RNA polymerase</keyword>
<dbReference type="FunFam" id="3.90.1800.10:FF:000004">
    <property type="entry name" value="DNA-directed RNA polymerase subunit beta"/>
    <property type="match status" value="1"/>
</dbReference>
<dbReference type="SUPFAM" id="SSF64484">
    <property type="entry name" value="beta and beta-prime subunits of DNA dependent RNA-polymerase"/>
    <property type="match status" value="1"/>
</dbReference>
<evidence type="ECO:0000256" key="1">
    <source>
        <dbReference type="ARBA" id="ARBA00004123"/>
    </source>
</evidence>
<keyword evidence="6" id="KW-0479">Metal-binding</keyword>
<feature type="domain" description="DNA-directed RNA polymerase subunit 2 hybrid-binding" evidence="14">
    <location>
        <begin position="300"/>
        <end position="457"/>
    </location>
</feature>
<dbReference type="PANTHER" id="PTHR20856">
    <property type="entry name" value="DNA-DIRECTED RNA POLYMERASE I SUBUNIT 2"/>
    <property type="match status" value="1"/>
</dbReference>
<evidence type="ECO:0000256" key="11">
    <source>
        <dbReference type="ARBA" id="ARBA00047768"/>
    </source>
</evidence>
<dbReference type="InterPro" id="IPR007641">
    <property type="entry name" value="RNA_pol_Rpb2_7"/>
</dbReference>
<keyword evidence="4 13" id="KW-0808">Transferase</keyword>
<dbReference type="FunCoup" id="A0A2R2MKN0">
    <property type="interactions" value="1311"/>
</dbReference>
<dbReference type="GO" id="GO:0006351">
    <property type="term" value="P:DNA-templated transcription"/>
    <property type="evidence" value="ECO:0007669"/>
    <property type="project" value="InterPro"/>
</dbReference>
<evidence type="ECO:0000259" key="16">
    <source>
        <dbReference type="Pfam" id="PF04565"/>
    </source>
</evidence>
<comment type="function">
    <text evidence="13">DNA-dependent RNA polymerase catalyzes the transcription of DNA into RNA using the four ribonucleoside triphosphates as substrates.</text>
</comment>
<dbReference type="InterPro" id="IPR009674">
    <property type="entry name" value="Rpa2_dom_4"/>
</dbReference>
<feature type="domain" description="DNA-directed RNA polymerase I subunit RPA2" evidence="17">
    <location>
        <begin position="114"/>
        <end position="172"/>
    </location>
</feature>
<dbReference type="PROSITE" id="PS01166">
    <property type="entry name" value="RNA_POL_BETA"/>
    <property type="match status" value="1"/>
</dbReference>
<comment type="similarity">
    <text evidence="2 12">Belongs to the RNA polymerase beta chain family.</text>
</comment>
<accession>A0A2R2MKN0</accession>
<evidence type="ECO:0000256" key="4">
    <source>
        <dbReference type="ARBA" id="ARBA00022679"/>
    </source>
</evidence>
<dbReference type="InterPro" id="IPR007645">
    <property type="entry name" value="RNA_pol_Rpb2_3"/>
</dbReference>
<comment type="catalytic activity">
    <reaction evidence="11">
        <text>RNA(n) + a ribonucleoside 5'-triphosphate = RNA(n+1) + diphosphate</text>
        <dbReference type="Rhea" id="RHEA:21248"/>
        <dbReference type="Rhea" id="RHEA-COMP:14527"/>
        <dbReference type="Rhea" id="RHEA-COMP:17342"/>
        <dbReference type="ChEBI" id="CHEBI:33019"/>
        <dbReference type="ChEBI" id="CHEBI:61557"/>
        <dbReference type="ChEBI" id="CHEBI:140395"/>
        <dbReference type="EC" id="2.7.7.6"/>
    </reaction>
    <physiologicalReaction direction="left-to-right" evidence="11">
        <dbReference type="Rhea" id="RHEA:21249"/>
    </physiologicalReaction>
</comment>
<evidence type="ECO:0000256" key="13">
    <source>
        <dbReference type="RuleBase" id="RU363031"/>
    </source>
</evidence>
<dbReference type="Pfam" id="PF00562">
    <property type="entry name" value="RNA_pol_Rpb2_6"/>
    <property type="match status" value="1"/>
</dbReference>
<keyword evidence="8" id="KW-0862">Zinc</keyword>
<dbReference type="CDD" id="cd00653">
    <property type="entry name" value="RNA_pol_B_RPB2"/>
    <property type="match status" value="1"/>
</dbReference>
<dbReference type="Pfam" id="PF04560">
    <property type="entry name" value="RNA_pol_Rpb2_7"/>
    <property type="match status" value="1"/>
</dbReference>
<evidence type="ECO:0000256" key="12">
    <source>
        <dbReference type="RuleBase" id="RU000434"/>
    </source>
</evidence>
<dbReference type="Gene3D" id="3.90.1100.10">
    <property type="match status" value="1"/>
</dbReference>
<dbReference type="KEGG" id="lak:106171841"/>
<organism evidence="18 19">
    <name type="scientific">Lingula anatina</name>
    <name type="common">Brachiopod</name>
    <name type="synonym">Lingula unguis</name>
    <dbReference type="NCBI Taxonomy" id="7574"/>
    <lineage>
        <taxon>Eukaryota</taxon>
        <taxon>Metazoa</taxon>
        <taxon>Spiralia</taxon>
        <taxon>Lophotrochozoa</taxon>
        <taxon>Brachiopoda</taxon>
        <taxon>Linguliformea</taxon>
        <taxon>Lingulata</taxon>
        <taxon>Lingulida</taxon>
        <taxon>Linguloidea</taxon>
        <taxon>Lingulidae</taxon>
        <taxon>Lingula</taxon>
    </lineage>
</organism>
<dbReference type="InterPro" id="IPR015712">
    <property type="entry name" value="DNA-dir_RNA_pol_su2"/>
</dbReference>
<evidence type="ECO:0000256" key="10">
    <source>
        <dbReference type="ARBA" id="ARBA00023242"/>
    </source>
</evidence>
<keyword evidence="10" id="KW-0539">Nucleus</keyword>
<sequence length="566" mass="62768">AAGLTVVADKLNFFRYISHFRCIHRGAFFAQMRTTAVRKLLPEAWGFLCPVHTPDGAPCGLMNHMTATCQVVTKVFSTVGLPKLLCSLGMTPIDGPAPGNMADCYRVMLDGRILGWIHANAAQDVAVKLRMMKVKGINKVPPVLEICLIPKTPHASQYPGLYLFSTPARMVRPVKNLALDAIELIGTFEQVYLNICIVAEEAHEGLTTHQELSECSFLSVIASLTPYSDCNQSPRNIYQCQMGKQTMATPCHALQHRSDNKLYRLQTVQSPIVRNKMYDYYGMDNYPMGTNAIVAVISYTRNPIIGDKFASRHGQKGICSQKWPNENMPFSESGMTPDILFNPHGFPSRMTIGMMIESMAGKSGALHGLCHDSTPFCFSEENPAIDYFGRALTAAGYNYFGTERMYSGIDGREFEADIFFGIVYYQRLRHMVSDKFQVRSTGPIDQLTHQPVKGRKKGGGVRFGEMERDAILSLGTAFILQDRLVNCSDKTMARVCTKCGSLLSAQMEKPPSALAAASFEAARHWVCKICGRKDSVVEISIPFVFKYLVAELAAMNIKLTLDVKPV</sequence>
<keyword evidence="7" id="KW-0863">Zinc-finger</keyword>
<protein>
    <recommendedName>
        <fullName evidence="13">DNA-directed RNA polymerase subunit beta</fullName>
        <ecNumber evidence="13">2.7.7.6</ecNumber>
    </recommendedName>
</protein>
<dbReference type="InterPro" id="IPR007120">
    <property type="entry name" value="DNA-dir_RNAP_su2_dom"/>
</dbReference>
<dbReference type="GeneID" id="106171841"/>
<dbReference type="Gene3D" id="3.90.1800.10">
    <property type="entry name" value="RNA polymerase alpha subunit dimerisation domain"/>
    <property type="match status" value="1"/>
</dbReference>
<evidence type="ECO:0000256" key="2">
    <source>
        <dbReference type="ARBA" id="ARBA00006835"/>
    </source>
</evidence>
<evidence type="ECO:0000256" key="7">
    <source>
        <dbReference type="ARBA" id="ARBA00022771"/>
    </source>
</evidence>
<evidence type="ECO:0000256" key="8">
    <source>
        <dbReference type="ARBA" id="ARBA00022833"/>
    </source>
</evidence>
<reference evidence="19" key="1">
    <citation type="submission" date="2025-08" db="UniProtKB">
        <authorList>
            <consortium name="RefSeq"/>
        </authorList>
    </citation>
    <scope>IDENTIFICATION</scope>
    <source>
        <tissue evidence="19">Gonads</tissue>
    </source>
</reference>
<dbReference type="Proteomes" id="UP000085678">
    <property type="component" value="Unplaced"/>
</dbReference>
<proteinExistence type="inferred from homology"/>
<dbReference type="GO" id="GO:0000428">
    <property type="term" value="C:DNA-directed RNA polymerase complex"/>
    <property type="evidence" value="ECO:0007669"/>
    <property type="project" value="UniProtKB-KW"/>
</dbReference>
<dbReference type="GO" id="GO:0005634">
    <property type="term" value="C:nucleus"/>
    <property type="evidence" value="ECO:0007669"/>
    <property type="project" value="UniProtKB-SubCell"/>
</dbReference>
<keyword evidence="18" id="KW-1185">Reference proteome</keyword>
<evidence type="ECO:0000256" key="6">
    <source>
        <dbReference type="ARBA" id="ARBA00022723"/>
    </source>
</evidence>
<dbReference type="InParanoid" id="A0A2R2MKN0"/>
<evidence type="ECO:0000256" key="5">
    <source>
        <dbReference type="ARBA" id="ARBA00022695"/>
    </source>
</evidence>
<evidence type="ECO:0000313" key="19">
    <source>
        <dbReference type="RefSeq" id="XP_023930758.1"/>
    </source>
</evidence>
<feature type="domain" description="RNA polymerase Rpb2" evidence="16">
    <location>
        <begin position="6"/>
        <end position="71"/>
    </location>
</feature>
<dbReference type="RefSeq" id="XP_023930758.1">
    <property type="nucleotide sequence ID" value="XM_024074990.1"/>
</dbReference>
<dbReference type="GO" id="GO:0003899">
    <property type="term" value="F:DNA-directed RNA polymerase activity"/>
    <property type="evidence" value="ECO:0007669"/>
    <property type="project" value="UniProtKB-EC"/>
</dbReference>
<dbReference type="GO" id="GO:0008270">
    <property type="term" value="F:zinc ion binding"/>
    <property type="evidence" value="ECO:0007669"/>
    <property type="project" value="UniProtKB-KW"/>
</dbReference>
<dbReference type="Pfam" id="PF06883">
    <property type="entry name" value="RNA_pol_Rpa2_4"/>
    <property type="match status" value="1"/>
</dbReference>
<dbReference type="EC" id="2.7.7.6" evidence="13"/>
<name>A0A2R2MKN0_LINAN</name>
<feature type="non-terminal residue" evidence="19">
    <location>
        <position position="1"/>
    </location>
</feature>
<dbReference type="InterPro" id="IPR007121">
    <property type="entry name" value="RNA_pol_bsu_CS"/>
</dbReference>
<dbReference type="GO" id="GO:0032549">
    <property type="term" value="F:ribonucleoside binding"/>
    <property type="evidence" value="ECO:0007669"/>
    <property type="project" value="InterPro"/>
</dbReference>
<dbReference type="GO" id="GO:0003677">
    <property type="term" value="F:DNA binding"/>
    <property type="evidence" value="ECO:0007669"/>
    <property type="project" value="InterPro"/>
</dbReference>
<dbReference type="OrthoDB" id="10248617at2759"/>
<dbReference type="Pfam" id="PF04565">
    <property type="entry name" value="RNA_pol_Rpb2_3"/>
    <property type="match status" value="1"/>
</dbReference>
<evidence type="ECO:0000259" key="17">
    <source>
        <dbReference type="Pfam" id="PF06883"/>
    </source>
</evidence>
<dbReference type="FunFam" id="2.40.270.10:FF:000011">
    <property type="entry name" value="DNA-directed RNA polymerase subunit beta"/>
    <property type="match status" value="1"/>
</dbReference>
<keyword evidence="5 13" id="KW-0548">Nucleotidyltransferase</keyword>
<dbReference type="Gene3D" id="2.40.270.10">
    <property type="entry name" value="DNA-directed RNA polymerase, subunit 2, domain 6"/>
    <property type="match status" value="1"/>
</dbReference>
<keyword evidence="9 13" id="KW-0804">Transcription</keyword>
<comment type="subcellular location">
    <subcellularLocation>
        <location evidence="1">Nucleus</location>
    </subcellularLocation>
</comment>
<evidence type="ECO:0000256" key="3">
    <source>
        <dbReference type="ARBA" id="ARBA00022478"/>
    </source>
</evidence>
<dbReference type="STRING" id="7574.A0A2R2MKN0"/>
<dbReference type="AlphaFoldDB" id="A0A2R2MKN0"/>
<gene>
    <name evidence="19" type="primary">LOC106171841</name>
</gene>
<evidence type="ECO:0000259" key="14">
    <source>
        <dbReference type="Pfam" id="PF00562"/>
    </source>
</evidence>
<evidence type="ECO:0000259" key="15">
    <source>
        <dbReference type="Pfam" id="PF04560"/>
    </source>
</evidence>